<feature type="region of interest" description="Disordered" evidence="1">
    <location>
        <begin position="126"/>
        <end position="145"/>
    </location>
</feature>
<accession>A0A6J6RZF2</accession>
<dbReference type="AlphaFoldDB" id="A0A6J6RZF2"/>
<protein>
    <submittedName>
        <fullName evidence="2">Unannotated protein</fullName>
    </submittedName>
</protein>
<dbReference type="EMBL" id="CAEZYL010000073">
    <property type="protein sequence ID" value="CAB4727902.1"/>
    <property type="molecule type" value="Genomic_DNA"/>
</dbReference>
<proteinExistence type="predicted"/>
<sequence>MIAPIKSTGTLTEMMRGASKLISSGASIAWFMIPRMVIRASFAWSKAPASTEAGIPSSLVSSCRAVTKSFVPATLKSISPNASSAPRISVIATYSVLPSTSSEMRPIAIPATAALSGTPALSNDMVDAQTEPIDVDPLEPSASET</sequence>
<name>A0A6J6RZF2_9ZZZZ</name>
<evidence type="ECO:0000256" key="1">
    <source>
        <dbReference type="SAM" id="MobiDB-lite"/>
    </source>
</evidence>
<gene>
    <name evidence="2" type="ORF">UFOPK2689_01008</name>
</gene>
<organism evidence="2">
    <name type="scientific">freshwater metagenome</name>
    <dbReference type="NCBI Taxonomy" id="449393"/>
    <lineage>
        <taxon>unclassified sequences</taxon>
        <taxon>metagenomes</taxon>
        <taxon>ecological metagenomes</taxon>
    </lineage>
</organism>
<evidence type="ECO:0000313" key="2">
    <source>
        <dbReference type="EMBL" id="CAB4727902.1"/>
    </source>
</evidence>
<reference evidence="2" key="1">
    <citation type="submission" date="2020-05" db="EMBL/GenBank/DDBJ databases">
        <authorList>
            <person name="Chiriac C."/>
            <person name="Salcher M."/>
            <person name="Ghai R."/>
            <person name="Kavagutti S V."/>
        </authorList>
    </citation>
    <scope>NUCLEOTIDE SEQUENCE</scope>
</reference>